<feature type="transmembrane region" description="Helical" evidence="18">
    <location>
        <begin position="135"/>
        <end position="152"/>
    </location>
</feature>
<keyword evidence="11 18" id="KW-0249">Electron transport</keyword>
<evidence type="ECO:0000256" key="8">
    <source>
        <dbReference type="ARBA" id="ARBA00022692"/>
    </source>
</evidence>
<dbReference type="InterPro" id="IPR001750">
    <property type="entry name" value="ND/Mrp_TM"/>
</dbReference>
<proteinExistence type="inferred from homology"/>
<evidence type="ECO:0000256" key="9">
    <source>
        <dbReference type="ARBA" id="ARBA00022792"/>
    </source>
</evidence>
<protein>
    <recommendedName>
        <fullName evidence="5 18">NADH-ubiquinone oxidoreductase chain 2</fullName>
        <ecNumber evidence="4 18">7.1.1.2</ecNumber>
    </recommendedName>
</protein>
<organism evidence="20">
    <name type="scientific">Vargula hilgendorfii</name>
    <name type="common">Sea firefly</name>
    <name type="synonym">Cypridina hilgendorfii</name>
    <dbReference type="NCBI Taxonomy" id="6674"/>
    <lineage>
        <taxon>Eukaryota</taxon>
        <taxon>Metazoa</taxon>
        <taxon>Ecdysozoa</taxon>
        <taxon>Arthropoda</taxon>
        <taxon>Crustacea</taxon>
        <taxon>Oligostraca</taxon>
        <taxon>Ostracoda</taxon>
        <taxon>Myodocopa</taxon>
        <taxon>Myodocopida</taxon>
        <taxon>Cypridinoidea</taxon>
        <taxon>Cypridinidae</taxon>
        <taxon>Vargula</taxon>
    </lineage>
</organism>
<feature type="transmembrane region" description="Helical" evidence="18">
    <location>
        <begin position="255"/>
        <end position="275"/>
    </location>
</feature>
<feature type="transmembrane region" description="Helical" evidence="18">
    <location>
        <begin position="221"/>
        <end position="243"/>
    </location>
</feature>
<feature type="transmembrane region" description="Helical" evidence="18">
    <location>
        <begin position="172"/>
        <end position="201"/>
    </location>
</feature>
<keyword evidence="7 18" id="KW-0679">Respiratory chain</keyword>
<comment type="subcellular location">
    <subcellularLocation>
        <location evidence="2 18">Mitochondrion inner membrane</location>
        <topology evidence="2 18">Multi-pass membrane protein</topology>
    </subcellularLocation>
</comment>
<dbReference type="GO" id="GO:0006120">
    <property type="term" value="P:mitochondrial electron transport, NADH to ubiquinone"/>
    <property type="evidence" value="ECO:0007669"/>
    <property type="project" value="InterPro"/>
</dbReference>
<dbReference type="InterPro" id="IPR050175">
    <property type="entry name" value="Complex_I_Subunit_2"/>
</dbReference>
<evidence type="ECO:0000256" key="6">
    <source>
        <dbReference type="ARBA" id="ARBA00022448"/>
    </source>
</evidence>
<comment type="function">
    <text evidence="1">Core subunit of the mitochondrial membrane respiratory chain NADH dehydrogenase (Complex I) that is believed to belong to the minimal assembly required for catalysis. Complex I functions in the transfer of electrons from NADH to the respiratory chain. The immediate electron acceptor for the enzyme is believed to be ubiquinone.</text>
</comment>
<comment type="similarity">
    <text evidence="3 18">Belongs to the complex I subunit 2 family.</text>
</comment>
<evidence type="ECO:0000256" key="15">
    <source>
        <dbReference type="ARBA" id="ARBA00023128"/>
    </source>
</evidence>
<dbReference type="GO" id="GO:0008137">
    <property type="term" value="F:NADH dehydrogenase (ubiquinone) activity"/>
    <property type="evidence" value="ECO:0007669"/>
    <property type="project" value="UniProtKB-EC"/>
</dbReference>
<evidence type="ECO:0000259" key="19">
    <source>
        <dbReference type="Pfam" id="PF00361"/>
    </source>
</evidence>
<feature type="transmembrane region" description="Helical" evidence="18">
    <location>
        <begin position="295"/>
        <end position="314"/>
    </location>
</feature>
<evidence type="ECO:0000256" key="1">
    <source>
        <dbReference type="ARBA" id="ARBA00003257"/>
    </source>
</evidence>
<keyword evidence="15 18" id="KW-0496">Mitochondrion</keyword>
<dbReference type="PANTHER" id="PTHR46552:SF1">
    <property type="entry name" value="NADH-UBIQUINONE OXIDOREDUCTASE CHAIN 2"/>
    <property type="match status" value="1"/>
</dbReference>
<dbReference type="GO" id="GO:0005743">
    <property type="term" value="C:mitochondrial inner membrane"/>
    <property type="evidence" value="ECO:0007669"/>
    <property type="project" value="UniProtKB-SubCell"/>
</dbReference>
<keyword evidence="13 18" id="KW-0520">NAD</keyword>
<evidence type="ECO:0000256" key="13">
    <source>
        <dbReference type="ARBA" id="ARBA00023027"/>
    </source>
</evidence>
<evidence type="ECO:0000256" key="16">
    <source>
        <dbReference type="ARBA" id="ARBA00023136"/>
    </source>
</evidence>
<evidence type="ECO:0000256" key="5">
    <source>
        <dbReference type="ARBA" id="ARBA00021008"/>
    </source>
</evidence>
<keyword evidence="6" id="KW-0813">Transport</keyword>
<evidence type="ECO:0000256" key="17">
    <source>
        <dbReference type="ARBA" id="ARBA00049551"/>
    </source>
</evidence>
<dbReference type="EC" id="7.1.1.2" evidence="4 18"/>
<gene>
    <name evidence="20" type="primary">ND2</name>
</gene>
<evidence type="ECO:0000256" key="14">
    <source>
        <dbReference type="ARBA" id="ARBA00023075"/>
    </source>
</evidence>
<keyword evidence="12 18" id="KW-1133">Transmembrane helix</keyword>
<reference evidence="20" key="1">
    <citation type="submission" date="2004-10" db="EMBL/GenBank/DDBJ databases">
        <title>Luminous marine ostracod as a new face driven irreversibly by the Japan Current.</title>
        <authorList>
            <person name="Ogoh K."/>
            <person name="Ohmiya Y."/>
        </authorList>
    </citation>
    <scope>NUCLEOTIDE SEQUENCE</scope>
    <source>
        <strain evidence="20">VH-HTJ1</strain>
        <tissue evidence="20">Musculus</tissue>
    </source>
</reference>
<keyword evidence="10 18" id="KW-1278">Translocase</keyword>
<evidence type="ECO:0000313" key="20">
    <source>
        <dbReference type="EMBL" id="BCO38833.1"/>
    </source>
</evidence>
<evidence type="ECO:0000256" key="18">
    <source>
        <dbReference type="RuleBase" id="RU003403"/>
    </source>
</evidence>
<evidence type="ECO:0000256" key="4">
    <source>
        <dbReference type="ARBA" id="ARBA00012944"/>
    </source>
</evidence>
<evidence type="ECO:0000256" key="7">
    <source>
        <dbReference type="ARBA" id="ARBA00022660"/>
    </source>
</evidence>
<accession>A0A7R7GYT5</accession>
<dbReference type="PRINTS" id="PR01436">
    <property type="entry name" value="NADHDHGNASE2"/>
</dbReference>
<evidence type="ECO:0000256" key="3">
    <source>
        <dbReference type="ARBA" id="ARBA00007012"/>
    </source>
</evidence>
<keyword evidence="9 18" id="KW-0999">Mitochondrion inner membrane</keyword>
<dbReference type="EMBL" id="AP007270">
    <property type="protein sequence ID" value="BCO38833.1"/>
    <property type="molecule type" value="Genomic_DNA"/>
</dbReference>
<evidence type="ECO:0000256" key="2">
    <source>
        <dbReference type="ARBA" id="ARBA00004448"/>
    </source>
</evidence>
<dbReference type="AlphaFoldDB" id="A0A7R7GYT5"/>
<keyword evidence="14 18" id="KW-0830">Ubiquinone</keyword>
<evidence type="ECO:0000256" key="11">
    <source>
        <dbReference type="ARBA" id="ARBA00022982"/>
    </source>
</evidence>
<name>A0A7R7GYT5_VARHI</name>
<dbReference type="InterPro" id="IPR003917">
    <property type="entry name" value="NADH_UbQ_OxRdtase_chain2"/>
</dbReference>
<geneLocation type="mitochondrion" evidence="20"/>
<evidence type="ECO:0000256" key="10">
    <source>
        <dbReference type="ARBA" id="ARBA00022967"/>
    </source>
</evidence>
<comment type="function">
    <text evidence="18">Core subunit of the mitochondrial membrane respiratory chain NADH dehydrogenase (Complex I) which catalyzes electron transfer from NADH through the respiratory chain, using ubiquinone as an electron acceptor. Essential for the catalytic activity and assembly of complex I.</text>
</comment>
<comment type="catalytic activity">
    <reaction evidence="17 18">
        <text>a ubiquinone + NADH + 5 H(+)(in) = a ubiquinol + NAD(+) + 4 H(+)(out)</text>
        <dbReference type="Rhea" id="RHEA:29091"/>
        <dbReference type="Rhea" id="RHEA-COMP:9565"/>
        <dbReference type="Rhea" id="RHEA-COMP:9566"/>
        <dbReference type="ChEBI" id="CHEBI:15378"/>
        <dbReference type="ChEBI" id="CHEBI:16389"/>
        <dbReference type="ChEBI" id="CHEBI:17976"/>
        <dbReference type="ChEBI" id="CHEBI:57540"/>
        <dbReference type="ChEBI" id="CHEBI:57945"/>
        <dbReference type="EC" id="7.1.1.2"/>
    </reaction>
</comment>
<sequence length="315" mass="35106">MKASKALFTLTLMTGTMITVSSPSWFSAWMGLEMNLLSFIPLLIQSPQSTESAIKYFFMQAIGSMIIMFLIMTPMLISSNTLLLCALAIKLGAAPFHFWLPHTIKGTSWLNSATLLSWQKIAPLSLMTFTKNSPIVLMLITASAIVGAWGGINELRIKPLLAYSSINHMAWLCTLSMTSMTTTAFYLTIYTALIFTMFSILHKTNHMSQIWSNSRTSLSTMLSLTILSLGGLPPLTGFLPKWIALNQIMIFSKPMAMILVLSSTFLLYYYLRLTWVSLTQTKTTHIHAPPTNSKIWLPVIISTASLPLITAWILF</sequence>
<dbReference type="PANTHER" id="PTHR46552">
    <property type="entry name" value="NADH-UBIQUINONE OXIDOREDUCTASE CHAIN 2"/>
    <property type="match status" value="1"/>
</dbReference>
<dbReference type="Pfam" id="PF00361">
    <property type="entry name" value="Proton_antipo_M"/>
    <property type="match status" value="1"/>
</dbReference>
<keyword evidence="16 18" id="KW-0472">Membrane</keyword>
<feature type="domain" description="NADH:quinone oxidoreductase/Mrp antiporter transmembrane" evidence="19">
    <location>
        <begin position="78"/>
        <end position="265"/>
    </location>
</feature>
<keyword evidence="8 18" id="KW-0812">Transmembrane</keyword>
<evidence type="ECO:0000256" key="12">
    <source>
        <dbReference type="ARBA" id="ARBA00022989"/>
    </source>
</evidence>